<comment type="caution">
    <text evidence="2">The sequence shown here is derived from an EMBL/GenBank/DDBJ whole genome shotgun (WGS) entry which is preliminary data.</text>
</comment>
<keyword evidence="2" id="KW-0813">Transport</keyword>
<gene>
    <name evidence="2" type="ORF">JOF43_001293</name>
</gene>
<dbReference type="InterPro" id="IPR006059">
    <property type="entry name" value="SBP"/>
</dbReference>
<keyword evidence="2" id="KW-0762">Sugar transport</keyword>
<evidence type="ECO:0000313" key="2">
    <source>
        <dbReference type="EMBL" id="MBP2381336.1"/>
    </source>
</evidence>
<dbReference type="InterPro" id="IPR006311">
    <property type="entry name" value="TAT_signal"/>
</dbReference>
<dbReference type="CDD" id="cd13585">
    <property type="entry name" value="PBP2_TMBP_like"/>
    <property type="match status" value="1"/>
</dbReference>
<dbReference type="PROSITE" id="PS51257">
    <property type="entry name" value="PROKAR_LIPOPROTEIN"/>
    <property type="match status" value="1"/>
</dbReference>
<dbReference type="SUPFAM" id="SSF53850">
    <property type="entry name" value="Periplasmic binding protein-like II"/>
    <property type="match status" value="1"/>
</dbReference>
<keyword evidence="1" id="KW-0732">Signal</keyword>
<dbReference type="Gene3D" id="3.40.190.10">
    <property type="entry name" value="Periplasmic binding protein-like II"/>
    <property type="match status" value="1"/>
</dbReference>
<evidence type="ECO:0000313" key="3">
    <source>
        <dbReference type="Proteomes" id="UP001519290"/>
    </source>
</evidence>
<dbReference type="RefSeq" id="WP_209900405.1">
    <property type="nucleotide sequence ID" value="NZ_BAAAJW010000002.1"/>
</dbReference>
<evidence type="ECO:0000256" key="1">
    <source>
        <dbReference type="SAM" id="SignalP"/>
    </source>
</evidence>
<accession>A0ABS4WYQ4</accession>
<protein>
    <submittedName>
        <fullName evidence="2">Multiple sugar transport system substrate-binding protein</fullName>
    </submittedName>
</protein>
<feature type="signal peptide" evidence="1">
    <location>
        <begin position="1"/>
        <end position="22"/>
    </location>
</feature>
<dbReference type="PROSITE" id="PS51318">
    <property type="entry name" value="TAT"/>
    <property type="match status" value="1"/>
</dbReference>
<dbReference type="EMBL" id="JAGIOD010000001">
    <property type="protein sequence ID" value="MBP2381336.1"/>
    <property type="molecule type" value="Genomic_DNA"/>
</dbReference>
<keyword evidence="3" id="KW-1185">Reference proteome</keyword>
<proteinExistence type="predicted"/>
<organism evidence="2 3">
    <name type="scientific">Brachybacterium sacelli</name>
    <dbReference type="NCBI Taxonomy" id="173364"/>
    <lineage>
        <taxon>Bacteria</taxon>
        <taxon>Bacillati</taxon>
        <taxon>Actinomycetota</taxon>
        <taxon>Actinomycetes</taxon>
        <taxon>Micrococcales</taxon>
        <taxon>Dermabacteraceae</taxon>
        <taxon>Brachybacterium</taxon>
    </lineage>
</organism>
<sequence>MTTAPRPTRRGALGGMGLGALAAGLAACGGDPGAATEGAGGDAVEFVFLGDVNQRKQFEQLFAEFGEQHPEIALQAVAKSGSWAQFTYAVATQIAGGQPPDIIQMATEGQRLFASKGVLAPLDQLIARDQDEVEDYYDDIHDNLRLWSQKYGSPDGSTYYMPGGYNPIVQYCRTDLLDRAGVELPEDGFSWSDLMEAGRRLKAQGVFLMTVEQGYWHDVLPWLTNNGTSSLDEDWATATINSPEAIEAAAFARELVAKGYSPEPGGTYDAPSLMQNGQLAAFHDGAYGMVNAARIELTDAIRMVPFPHNGVHGSPVGWDAWDITEASERADEAWVFIKYLMSVEGASFFARAGGTIVPARHSVATSDAFLEGAPEGALCLVDALETATPVPSPERGPEIQDIVEEGWLQIIAGYAEPERQLKRTYDKIGPLL</sequence>
<dbReference type="Proteomes" id="UP001519290">
    <property type="component" value="Unassembled WGS sequence"/>
</dbReference>
<dbReference type="PANTHER" id="PTHR43649">
    <property type="entry name" value="ARABINOSE-BINDING PROTEIN-RELATED"/>
    <property type="match status" value="1"/>
</dbReference>
<dbReference type="Pfam" id="PF01547">
    <property type="entry name" value="SBP_bac_1"/>
    <property type="match status" value="1"/>
</dbReference>
<feature type="chain" id="PRO_5046110866" evidence="1">
    <location>
        <begin position="23"/>
        <end position="432"/>
    </location>
</feature>
<dbReference type="PANTHER" id="PTHR43649:SF12">
    <property type="entry name" value="DIACETYLCHITOBIOSE BINDING PROTEIN DASA"/>
    <property type="match status" value="1"/>
</dbReference>
<dbReference type="InterPro" id="IPR050490">
    <property type="entry name" value="Bact_solute-bd_prot1"/>
</dbReference>
<reference evidence="2 3" key="1">
    <citation type="submission" date="2021-03" db="EMBL/GenBank/DDBJ databases">
        <title>Sequencing the genomes of 1000 actinobacteria strains.</title>
        <authorList>
            <person name="Klenk H.-P."/>
        </authorList>
    </citation>
    <scope>NUCLEOTIDE SEQUENCE [LARGE SCALE GENOMIC DNA]</scope>
    <source>
        <strain evidence="2 3">DSM 14566</strain>
    </source>
</reference>
<name>A0ABS4WYQ4_9MICO</name>